<gene>
    <name evidence="2" type="ORF">GYN02_18255</name>
</gene>
<feature type="signal peptide" evidence="1">
    <location>
        <begin position="1"/>
        <end position="26"/>
    </location>
</feature>
<dbReference type="EMBL" id="JAAEBW010000012">
    <property type="protein sequence ID" value="MBM1197108.1"/>
    <property type="molecule type" value="Genomic_DNA"/>
</dbReference>
<proteinExistence type="predicted"/>
<evidence type="ECO:0000313" key="2">
    <source>
        <dbReference type="EMBL" id="MBM1197108.1"/>
    </source>
</evidence>
<comment type="caution">
    <text evidence="2">The sequence shown here is derived from an EMBL/GenBank/DDBJ whole genome shotgun (WGS) entry which is preliminary data.</text>
</comment>
<evidence type="ECO:0000256" key="1">
    <source>
        <dbReference type="SAM" id="SignalP"/>
    </source>
</evidence>
<name>A0ABS1ZMD3_9PSED</name>
<dbReference type="InterPro" id="IPR007540">
    <property type="entry name" value="Fimbrial_CS1-type"/>
</dbReference>
<keyword evidence="3" id="KW-1185">Reference proteome</keyword>
<evidence type="ECO:0000313" key="3">
    <source>
        <dbReference type="Proteomes" id="UP000809529"/>
    </source>
</evidence>
<dbReference type="RefSeq" id="WP_203303555.1">
    <property type="nucleotide sequence ID" value="NZ_JAAEBW010000012.1"/>
</dbReference>
<dbReference type="Proteomes" id="UP000809529">
    <property type="component" value="Unassembled WGS sequence"/>
</dbReference>
<reference evidence="2 3" key="1">
    <citation type="submission" date="2020-01" db="EMBL/GenBank/DDBJ databases">
        <title>Comparative genomics of meat spoilage bacteria.</title>
        <authorList>
            <person name="Hilgarth M."/>
            <person name="Vogel R.F."/>
        </authorList>
    </citation>
    <scope>NUCLEOTIDE SEQUENCE [LARGE SCALE GENOMIC DNA]</scope>
    <source>
        <strain evidence="2 3">TMW2.2077</strain>
    </source>
</reference>
<sequence length="163" mass="18071">MRAWRSKPSQLSAMLALLAWASQAPAAREEHTFEVSVSIPTYALFVIPVDPGFLEQEQQMHWNLVNETLQPLRAEFDVASAAGAVTSRLGYEPVLFNGRDTIALNVTFNQQPLTLQDTVIVRADQAWPGKRVPLRIDALKPEEGFRAGEYYGSVQITFDAAAP</sequence>
<keyword evidence="1" id="KW-0732">Signal</keyword>
<feature type="chain" id="PRO_5045283757" evidence="1">
    <location>
        <begin position="27"/>
        <end position="163"/>
    </location>
</feature>
<accession>A0ABS1ZMD3</accession>
<dbReference type="Pfam" id="PF04449">
    <property type="entry name" value="Fimbrial_CS1"/>
    <property type="match status" value="1"/>
</dbReference>
<organism evidence="2 3">
    <name type="scientific">Pseudomonas weihenstephanensis</name>
    <dbReference type="NCBI Taxonomy" id="1608994"/>
    <lineage>
        <taxon>Bacteria</taxon>
        <taxon>Pseudomonadati</taxon>
        <taxon>Pseudomonadota</taxon>
        <taxon>Gammaproteobacteria</taxon>
        <taxon>Pseudomonadales</taxon>
        <taxon>Pseudomonadaceae</taxon>
        <taxon>Pseudomonas</taxon>
    </lineage>
</organism>
<protein>
    <submittedName>
        <fullName evidence="2">Adhesin</fullName>
    </submittedName>
</protein>
<dbReference type="Gene3D" id="2.60.40.2040">
    <property type="entry name" value="CFA/I fimbrial subunit E, pilin domain"/>
    <property type="match status" value="1"/>
</dbReference>